<dbReference type="EMBL" id="UINC01091946">
    <property type="protein sequence ID" value="SVC45116.1"/>
    <property type="molecule type" value="Genomic_DNA"/>
</dbReference>
<dbReference type="SUPFAM" id="SSF50998">
    <property type="entry name" value="Quinoprotein alcohol dehydrogenase-like"/>
    <property type="match status" value="1"/>
</dbReference>
<dbReference type="AlphaFoldDB" id="A0A382M8E3"/>
<name>A0A382M8E3_9ZZZZ</name>
<organism evidence="1">
    <name type="scientific">marine metagenome</name>
    <dbReference type="NCBI Taxonomy" id="408172"/>
    <lineage>
        <taxon>unclassified sequences</taxon>
        <taxon>metagenomes</taxon>
        <taxon>ecological metagenomes</taxon>
    </lineage>
</organism>
<dbReference type="InterPro" id="IPR011047">
    <property type="entry name" value="Quinoprotein_ADH-like_sf"/>
</dbReference>
<protein>
    <submittedName>
        <fullName evidence="1">Uncharacterized protein</fullName>
    </submittedName>
</protein>
<proteinExistence type="predicted"/>
<reference evidence="1" key="1">
    <citation type="submission" date="2018-05" db="EMBL/GenBank/DDBJ databases">
        <authorList>
            <person name="Lanie J.A."/>
            <person name="Ng W.-L."/>
            <person name="Kazmierczak K.M."/>
            <person name="Andrzejewski T.M."/>
            <person name="Davidsen T.M."/>
            <person name="Wayne K.J."/>
            <person name="Tettelin H."/>
            <person name="Glass J.I."/>
            <person name="Rusch D."/>
            <person name="Podicherti R."/>
            <person name="Tsui H.-C.T."/>
            <person name="Winkler M.E."/>
        </authorList>
    </citation>
    <scope>NUCLEOTIDE SEQUENCE</scope>
</reference>
<sequence length="334" mass="36964">MTGIRTICAGVLAALIMGCMEPVTENLWTLNRIAQMETEGYCRDIFISGDSVFVAAGQAGVQLWDISSITTPMKVWEMTLSDLGASKEITQVEYEASIRQLFALESNERPIHIDLSQDDSVVVAGQFSSEQTKEFRVITNSSSSFTVYAADNDDGLKWSRFDYDPGFGLWFNSAGDEIPSHGNPNGIDIYENEIVLTLDQLGIEAFHHDAGNISSSYRIDLDGNARSITMINGGEFYVACEEGGAYRLNMGFSSQWSSEIQFAEDLYVTHVANNKYQLALSCSGNGLVLYEAGSDFSIYEKGIHDIGYVYHTEFSKGYLFAATREGLQIFEIVE</sequence>
<evidence type="ECO:0000313" key="1">
    <source>
        <dbReference type="EMBL" id="SVC45116.1"/>
    </source>
</evidence>
<accession>A0A382M8E3</accession>
<dbReference type="PROSITE" id="PS51257">
    <property type="entry name" value="PROKAR_LIPOPROTEIN"/>
    <property type="match status" value="1"/>
</dbReference>
<gene>
    <name evidence="1" type="ORF">METZ01_LOCUS297970</name>
</gene>